<evidence type="ECO:0000256" key="2">
    <source>
        <dbReference type="ARBA" id="ARBA00004613"/>
    </source>
</evidence>
<dbReference type="GO" id="GO:0005576">
    <property type="term" value="C:extracellular region"/>
    <property type="evidence" value="ECO:0007669"/>
    <property type="project" value="UniProtKB-SubCell"/>
</dbReference>
<evidence type="ECO:0000259" key="4">
    <source>
        <dbReference type="Pfam" id="PF20147"/>
    </source>
</evidence>
<evidence type="ECO:0000256" key="1">
    <source>
        <dbReference type="ARBA" id="ARBA00004340"/>
    </source>
</evidence>
<dbReference type="Pfam" id="PF20147">
    <property type="entry name" value="Crinkler"/>
    <property type="match status" value="1"/>
</dbReference>
<dbReference type="EMBL" id="CAJVPP010003896">
    <property type="protein sequence ID" value="CAG8639557.1"/>
    <property type="molecule type" value="Genomic_DNA"/>
</dbReference>
<protein>
    <submittedName>
        <fullName evidence="5">9922_t:CDS:1</fullName>
    </submittedName>
</protein>
<feature type="domain" description="Crinkler effector protein N-terminal" evidence="4">
    <location>
        <begin position="48"/>
        <end position="110"/>
    </location>
</feature>
<proteinExistence type="predicted"/>
<keyword evidence="6" id="KW-1185">Reference proteome</keyword>
<dbReference type="AlphaFoldDB" id="A0A9N9DLF0"/>
<evidence type="ECO:0000256" key="3">
    <source>
        <dbReference type="ARBA" id="ARBA00022525"/>
    </source>
</evidence>
<organism evidence="5 6">
    <name type="scientific">Funneliformis mosseae</name>
    <name type="common">Endomycorrhizal fungus</name>
    <name type="synonym">Glomus mosseae</name>
    <dbReference type="NCBI Taxonomy" id="27381"/>
    <lineage>
        <taxon>Eukaryota</taxon>
        <taxon>Fungi</taxon>
        <taxon>Fungi incertae sedis</taxon>
        <taxon>Mucoromycota</taxon>
        <taxon>Glomeromycotina</taxon>
        <taxon>Glomeromycetes</taxon>
        <taxon>Glomerales</taxon>
        <taxon>Glomeraceae</taxon>
        <taxon>Funneliformis</taxon>
    </lineage>
</organism>
<gene>
    <name evidence="5" type="ORF">FMOSSE_LOCUS10913</name>
</gene>
<evidence type="ECO:0000313" key="6">
    <source>
        <dbReference type="Proteomes" id="UP000789375"/>
    </source>
</evidence>
<reference evidence="5" key="1">
    <citation type="submission" date="2021-06" db="EMBL/GenBank/DDBJ databases">
        <authorList>
            <person name="Kallberg Y."/>
            <person name="Tangrot J."/>
            <person name="Rosling A."/>
        </authorList>
    </citation>
    <scope>NUCLEOTIDE SEQUENCE</scope>
    <source>
        <strain evidence="5">87-6 pot B 2015</strain>
    </source>
</reference>
<evidence type="ECO:0000313" key="5">
    <source>
        <dbReference type="EMBL" id="CAG8639557.1"/>
    </source>
</evidence>
<dbReference type="GO" id="GO:0043657">
    <property type="term" value="C:host cell"/>
    <property type="evidence" value="ECO:0007669"/>
    <property type="project" value="UniProtKB-SubCell"/>
</dbReference>
<keyword evidence="3" id="KW-0964">Secreted</keyword>
<name>A0A9N9DLF0_FUNMO</name>
<sequence length="118" mass="13527">MNEMKGPLNSPLGSSPIRSLFVFTEKSGLSPVLTLDFRVCRYTTNILVFCFILEEVPAIENHFVVDITDKIKNILHLQNAIKKVKKPQLNDFVLNDLKLWKVYIPINKNEAKLSILDK</sequence>
<dbReference type="Proteomes" id="UP000789375">
    <property type="component" value="Unassembled WGS sequence"/>
</dbReference>
<comment type="caution">
    <text evidence="5">The sequence shown here is derived from an EMBL/GenBank/DDBJ whole genome shotgun (WGS) entry which is preliminary data.</text>
</comment>
<dbReference type="InterPro" id="IPR045379">
    <property type="entry name" value="Crinkler_N"/>
</dbReference>
<comment type="subcellular location">
    <subcellularLocation>
        <location evidence="1">Host cell</location>
    </subcellularLocation>
    <subcellularLocation>
        <location evidence="2">Secreted</location>
    </subcellularLocation>
</comment>
<accession>A0A9N9DLF0</accession>